<accession>A0A0C2TB53</accession>
<name>A0A0C2TB53_AMAMK</name>
<dbReference type="EMBL" id="KN818254">
    <property type="protein sequence ID" value="KIL63949.1"/>
    <property type="molecule type" value="Genomic_DNA"/>
</dbReference>
<proteinExistence type="predicted"/>
<dbReference type="OrthoDB" id="2751409at2759"/>
<organism evidence="1 2">
    <name type="scientific">Amanita muscaria (strain Koide BX008)</name>
    <dbReference type="NCBI Taxonomy" id="946122"/>
    <lineage>
        <taxon>Eukaryota</taxon>
        <taxon>Fungi</taxon>
        <taxon>Dikarya</taxon>
        <taxon>Basidiomycota</taxon>
        <taxon>Agaricomycotina</taxon>
        <taxon>Agaricomycetes</taxon>
        <taxon>Agaricomycetidae</taxon>
        <taxon>Agaricales</taxon>
        <taxon>Pluteineae</taxon>
        <taxon>Amanitaceae</taxon>
        <taxon>Amanita</taxon>
    </lineage>
</organism>
<protein>
    <submittedName>
        <fullName evidence="1">Uncharacterized protein</fullName>
    </submittedName>
</protein>
<dbReference type="AlphaFoldDB" id="A0A0C2TB53"/>
<reference evidence="1 2" key="1">
    <citation type="submission" date="2014-04" db="EMBL/GenBank/DDBJ databases">
        <title>Evolutionary Origins and Diversification of the Mycorrhizal Mutualists.</title>
        <authorList>
            <consortium name="DOE Joint Genome Institute"/>
            <consortium name="Mycorrhizal Genomics Consortium"/>
            <person name="Kohler A."/>
            <person name="Kuo A."/>
            <person name="Nagy L.G."/>
            <person name="Floudas D."/>
            <person name="Copeland A."/>
            <person name="Barry K.W."/>
            <person name="Cichocki N."/>
            <person name="Veneault-Fourrey C."/>
            <person name="LaButti K."/>
            <person name="Lindquist E.A."/>
            <person name="Lipzen A."/>
            <person name="Lundell T."/>
            <person name="Morin E."/>
            <person name="Murat C."/>
            <person name="Riley R."/>
            <person name="Ohm R."/>
            <person name="Sun H."/>
            <person name="Tunlid A."/>
            <person name="Henrissat B."/>
            <person name="Grigoriev I.V."/>
            <person name="Hibbett D.S."/>
            <person name="Martin F."/>
        </authorList>
    </citation>
    <scope>NUCLEOTIDE SEQUENCE [LARGE SCALE GENOMIC DNA]</scope>
    <source>
        <strain evidence="1 2">Koide BX008</strain>
    </source>
</reference>
<keyword evidence="2" id="KW-1185">Reference proteome</keyword>
<dbReference type="Proteomes" id="UP000054549">
    <property type="component" value="Unassembled WGS sequence"/>
</dbReference>
<evidence type="ECO:0000313" key="1">
    <source>
        <dbReference type="EMBL" id="KIL63949.1"/>
    </source>
</evidence>
<sequence>MRKICVTVLPSSPTDNPRWNRIPGHGPGEGFPGILLKFSVPSHEHDLIINVISFDIGNQADRGYGMVLSRPGPSQVFNGRVSSTRSSSRHPRSMIYHMYFAASGTTLSFTNPRHEHFSPRCKLASARPEEVIEGTFTTLMGFGSVFKVQPAVEGTIDLLNFFYCREQADRFSYSSEFPHLFGPLVRMSFK</sequence>
<gene>
    <name evidence="1" type="ORF">M378DRAFT_648341</name>
</gene>
<dbReference type="InParanoid" id="A0A0C2TB53"/>
<dbReference type="HOGENOM" id="CLU_1427637_0_0_1"/>
<evidence type="ECO:0000313" key="2">
    <source>
        <dbReference type="Proteomes" id="UP000054549"/>
    </source>
</evidence>